<dbReference type="EMBL" id="QVRA01000004">
    <property type="protein sequence ID" value="RJG56261.1"/>
    <property type="molecule type" value="Genomic_DNA"/>
</dbReference>
<accession>A0A418YVL0</accession>
<protein>
    <submittedName>
        <fullName evidence="2">SDR family NAD(P)-dependent oxidoreductase</fullName>
    </submittedName>
</protein>
<dbReference type="AlphaFoldDB" id="A0A418YVL0"/>
<evidence type="ECO:0000313" key="2">
    <source>
        <dbReference type="EMBL" id="RJG56261.1"/>
    </source>
</evidence>
<evidence type="ECO:0000313" key="3">
    <source>
        <dbReference type="Proteomes" id="UP000283469"/>
    </source>
</evidence>
<dbReference type="InterPro" id="IPR036291">
    <property type="entry name" value="NAD(P)-bd_dom_sf"/>
</dbReference>
<dbReference type="Gene3D" id="3.40.50.720">
    <property type="entry name" value="NAD(P)-binding Rossmann-like Domain"/>
    <property type="match status" value="1"/>
</dbReference>
<dbReference type="PANTHER" id="PTHR43157">
    <property type="entry name" value="PHOSPHATIDYLINOSITOL-GLYCAN BIOSYNTHESIS CLASS F PROTEIN-RELATED"/>
    <property type="match status" value="1"/>
</dbReference>
<organism evidence="2 3">
    <name type="scientific">Sphingobium terrigena</name>
    <dbReference type="NCBI Taxonomy" id="2304063"/>
    <lineage>
        <taxon>Bacteria</taxon>
        <taxon>Pseudomonadati</taxon>
        <taxon>Pseudomonadota</taxon>
        <taxon>Alphaproteobacteria</taxon>
        <taxon>Sphingomonadales</taxon>
        <taxon>Sphingomonadaceae</taxon>
        <taxon>Sphingobium</taxon>
    </lineage>
</organism>
<dbReference type="RefSeq" id="WP_119744594.1">
    <property type="nucleotide sequence ID" value="NZ_QVRA01000004.1"/>
</dbReference>
<dbReference type="InterPro" id="IPR002347">
    <property type="entry name" value="SDR_fam"/>
</dbReference>
<dbReference type="GO" id="GO:0016491">
    <property type="term" value="F:oxidoreductase activity"/>
    <property type="evidence" value="ECO:0007669"/>
    <property type="project" value="UniProtKB-KW"/>
</dbReference>
<dbReference type="SUPFAM" id="SSF51735">
    <property type="entry name" value="NAD(P)-binding Rossmann-fold domains"/>
    <property type="match status" value="1"/>
</dbReference>
<name>A0A418YVL0_9SPHN</name>
<gene>
    <name evidence="2" type="ORF">D0Z70_06320</name>
</gene>
<comment type="caution">
    <text evidence="2">The sequence shown here is derived from an EMBL/GenBank/DDBJ whole genome shotgun (WGS) entry which is preliminary data.</text>
</comment>
<dbReference type="PRINTS" id="PR00081">
    <property type="entry name" value="GDHRDH"/>
</dbReference>
<reference evidence="2 3" key="1">
    <citation type="submission" date="2018-08" db="EMBL/GenBank/DDBJ databases">
        <title>Sphingobium sp. EO9.</title>
        <authorList>
            <person name="Park Y."/>
            <person name="Kim K.H."/>
            <person name="Jeon C.O."/>
        </authorList>
    </citation>
    <scope>NUCLEOTIDE SEQUENCE [LARGE SCALE GENOMIC DNA]</scope>
    <source>
        <strain evidence="2 3">EO9</strain>
    </source>
</reference>
<keyword evidence="3" id="KW-1185">Reference proteome</keyword>
<dbReference type="Pfam" id="PF00106">
    <property type="entry name" value="adh_short"/>
    <property type="match status" value="1"/>
</dbReference>
<keyword evidence="1" id="KW-0560">Oxidoreductase</keyword>
<dbReference type="OrthoDB" id="109589at2"/>
<sequence>MTSRAKVAVVTGASAGVGKEAARALLQQGWRVIGVGRDPARCAAAEVELAALPGADFTMIRADMALLAETARAAREIAALAPEIGALLNNAGGVMAQRIITPEGHEATFASNHLAPFLLTQILLPNLLAAAAQSAPGSVRVAAVSSTGHEHCAGIAWDDLNFAEGFVGGAAYCHAKLANILFIRELAQRLDGTGIVAHAMHPGVVASNFASHCDAPMQAYMESIADRALTPALAADTLVWLASDPAPGRSSGGYFHLREAVACSAAAQDDAAATRLWRVSEALVAGY</sequence>
<dbReference type="PANTHER" id="PTHR43157:SF31">
    <property type="entry name" value="PHOSPHATIDYLINOSITOL-GLYCAN BIOSYNTHESIS CLASS F PROTEIN"/>
    <property type="match status" value="1"/>
</dbReference>
<proteinExistence type="predicted"/>
<dbReference type="Proteomes" id="UP000283469">
    <property type="component" value="Unassembled WGS sequence"/>
</dbReference>
<evidence type="ECO:0000256" key="1">
    <source>
        <dbReference type="ARBA" id="ARBA00023002"/>
    </source>
</evidence>